<accession>A0AAV1K8D5</accession>
<name>A0AAV1K8D5_9NEOP</name>
<proteinExistence type="predicted"/>
<gene>
    <name evidence="2" type="ORF">PARMNEM_LOCUS1315</name>
</gene>
<reference evidence="2 3" key="1">
    <citation type="submission" date="2023-11" db="EMBL/GenBank/DDBJ databases">
        <authorList>
            <person name="Hedman E."/>
            <person name="Englund M."/>
            <person name="Stromberg M."/>
            <person name="Nyberg Akerstrom W."/>
            <person name="Nylinder S."/>
            <person name="Jareborg N."/>
            <person name="Kallberg Y."/>
            <person name="Kronander E."/>
        </authorList>
    </citation>
    <scope>NUCLEOTIDE SEQUENCE [LARGE SCALE GENOMIC DNA]</scope>
</reference>
<keyword evidence="3" id="KW-1185">Reference proteome</keyword>
<dbReference type="AlphaFoldDB" id="A0AAV1K8D5"/>
<sequence>MTRDFNGKPALTIRRYDDNSKSTYEKDAVSKPSIRADSFSASDENDKVPLDAKQEDNENKENKSESKQSDKEDSSNGNLLRCIMVKYK</sequence>
<evidence type="ECO:0000313" key="3">
    <source>
        <dbReference type="Proteomes" id="UP001314205"/>
    </source>
</evidence>
<feature type="region of interest" description="Disordered" evidence="1">
    <location>
        <begin position="1"/>
        <end position="79"/>
    </location>
</feature>
<protein>
    <submittedName>
        <fullName evidence="2">Uncharacterized protein</fullName>
    </submittedName>
</protein>
<dbReference type="Proteomes" id="UP001314205">
    <property type="component" value="Unassembled WGS sequence"/>
</dbReference>
<evidence type="ECO:0000256" key="1">
    <source>
        <dbReference type="SAM" id="MobiDB-lite"/>
    </source>
</evidence>
<evidence type="ECO:0000313" key="2">
    <source>
        <dbReference type="EMBL" id="CAK1579356.1"/>
    </source>
</evidence>
<feature type="compositionally biased region" description="Basic and acidic residues" evidence="1">
    <location>
        <begin position="44"/>
        <end position="74"/>
    </location>
</feature>
<comment type="caution">
    <text evidence="2">The sequence shown here is derived from an EMBL/GenBank/DDBJ whole genome shotgun (WGS) entry which is preliminary data.</text>
</comment>
<organism evidence="2 3">
    <name type="scientific">Parnassius mnemosyne</name>
    <name type="common">clouded apollo</name>
    <dbReference type="NCBI Taxonomy" id="213953"/>
    <lineage>
        <taxon>Eukaryota</taxon>
        <taxon>Metazoa</taxon>
        <taxon>Ecdysozoa</taxon>
        <taxon>Arthropoda</taxon>
        <taxon>Hexapoda</taxon>
        <taxon>Insecta</taxon>
        <taxon>Pterygota</taxon>
        <taxon>Neoptera</taxon>
        <taxon>Endopterygota</taxon>
        <taxon>Lepidoptera</taxon>
        <taxon>Glossata</taxon>
        <taxon>Ditrysia</taxon>
        <taxon>Papilionoidea</taxon>
        <taxon>Papilionidae</taxon>
        <taxon>Parnassiinae</taxon>
        <taxon>Parnassini</taxon>
        <taxon>Parnassius</taxon>
        <taxon>Driopa</taxon>
    </lineage>
</organism>
<feature type="compositionally biased region" description="Basic and acidic residues" evidence="1">
    <location>
        <begin position="14"/>
        <end position="29"/>
    </location>
</feature>
<dbReference type="EMBL" id="CAVLGL010000002">
    <property type="protein sequence ID" value="CAK1579356.1"/>
    <property type="molecule type" value="Genomic_DNA"/>
</dbReference>